<gene>
    <name evidence="3" type="ORF">FRX48_08257</name>
</gene>
<proteinExistence type="predicted"/>
<feature type="region of interest" description="Disordered" evidence="2">
    <location>
        <begin position="247"/>
        <end position="425"/>
    </location>
</feature>
<keyword evidence="1" id="KW-0175">Coiled coil</keyword>
<evidence type="ECO:0000256" key="2">
    <source>
        <dbReference type="SAM" id="MobiDB-lite"/>
    </source>
</evidence>
<feature type="compositionally biased region" description="Basic residues" evidence="2">
    <location>
        <begin position="63"/>
        <end position="79"/>
    </location>
</feature>
<sequence>MPTTTRAALRSTTILEDELGLAMSTALPATPPKDREPLGEVAGNGSEDTVVVEDVVQLEKKGGAKGKKAKRTKKGKKQPKIISEEATPEVLEDDDQSATSSAVEEACGDLLKPNAGATNHIPMQDRPTTPQSPAVDVARKRLTPKLQTPHFDPDMHGSEDTNMKAPANDKEDSFVGAIVSRTPAKITRTEPFDSERKEENTHNDSEDSFVEKIVARSPAKSTTRIEDSINAIDALEDAIEEIGECLPAVSADAQSPVTDKEASKTSRGQTKATTPKPVTNENNTASAKPALKKVPASRPSTVKRTPIPPPSKTLPSRRSHISNVRASLPAKTRSTPPAKTPRQPSTTKASTTAKPARQLTTTNTSTSDKLPTNTSTAAKPLSTTTSTPLVPPTTTSRPVSSTHKPPFHPTKSLKPPTRPSFSLPGDAISRKLKEAREERQRAEEAAAAQKRQFKARPVRLSQAPVLVKNTAASRARMSVLGAGAAAKAEAGVRIQPLPKGTGNEVRRGSVAGGAARTGALLGVALGLGLGLPLLACDGEGEGGV</sequence>
<dbReference type="Proteomes" id="UP000324767">
    <property type="component" value="Unassembled WGS sequence"/>
</dbReference>
<dbReference type="OrthoDB" id="3946796at2759"/>
<feature type="compositionally biased region" description="Basic and acidic residues" evidence="2">
    <location>
        <begin position="151"/>
        <end position="173"/>
    </location>
</feature>
<feature type="compositionally biased region" description="Low complexity" evidence="2">
    <location>
        <begin position="344"/>
        <end position="356"/>
    </location>
</feature>
<dbReference type="EMBL" id="VXIT01000015">
    <property type="protein sequence ID" value="KAA6407906.1"/>
    <property type="molecule type" value="Genomic_DNA"/>
</dbReference>
<feature type="region of interest" description="Disordered" evidence="2">
    <location>
        <begin position="26"/>
        <end position="46"/>
    </location>
</feature>
<feature type="region of interest" description="Disordered" evidence="2">
    <location>
        <begin position="60"/>
        <end position="223"/>
    </location>
</feature>
<feature type="compositionally biased region" description="Basic and acidic residues" evidence="2">
    <location>
        <begin position="187"/>
        <end position="214"/>
    </location>
</feature>
<evidence type="ECO:0000313" key="3">
    <source>
        <dbReference type="EMBL" id="KAA6407906.1"/>
    </source>
</evidence>
<comment type="caution">
    <text evidence="3">The sequence shown here is derived from an EMBL/GenBank/DDBJ whole genome shotgun (WGS) entry which is preliminary data.</text>
</comment>
<feature type="compositionally biased region" description="Polar residues" evidence="2">
    <location>
        <begin position="265"/>
        <end position="286"/>
    </location>
</feature>
<feature type="coiled-coil region" evidence="1">
    <location>
        <begin position="425"/>
        <end position="452"/>
    </location>
</feature>
<organism evidence="3 4">
    <name type="scientific">Lasallia pustulata</name>
    <dbReference type="NCBI Taxonomy" id="136370"/>
    <lineage>
        <taxon>Eukaryota</taxon>
        <taxon>Fungi</taxon>
        <taxon>Dikarya</taxon>
        <taxon>Ascomycota</taxon>
        <taxon>Pezizomycotina</taxon>
        <taxon>Lecanoromycetes</taxon>
        <taxon>OSLEUM clade</taxon>
        <taxon>Umbilicariomycetidae</taxon>
        <taxon>Umbilicariales</taxon>
        <taxon>Umbilicariaceae</taxon>
        <taxon>Lasallia</taxon>
    </lineage>
</organism>
<feature type="compositionally biased region" description="Low complexity" evidence="2">
    <location>
        <begin position="374"/>
        <end position="402"/>
    </location>
</feature>
<feature type="compositionally biased region" description="Acidic residues" evidence="2">
    <location>
        <begin position="86"/>
        <end position="96"/>
    </location>
</feature>
<name>A0A5M8PG60_9LECA</name>
<accession>A0A5M8PG60</accession>
<evidence type="ECO:0000256" key="1">
    <source>
        <dbReference type="SAM" id="Coils"/>
    </source>
</evidence>
<reference evidence="3 4" key="1">
    <citation type="submission" date="2019-09" db="EMBL/GenBank/DDBJ databases">
        <title>The hologenome of the rock-dwelling lichen Lasallia pustulata.</title>
        <authorList>
            <person name="Greshake Tzovaras B."/>
            <person name="Segers F."/>
            <person name="Bicker A."/>
            <person name="Dal Grande F."/>
            <person name="Otte J."/>
            <person name="Hankeln T."/>
            <person name="Schmitt I."/>
            <person name="Ebersberger I."/>
        </authorList>
    </citation>
    <scope>NUCLEOTIDE SEQUENCE [LARGE SCALE GENOMIC DNA]</scope>
    <source>
        <strain evidence="3">A1-1</strain>
    </source>
</reference>
<evidence type="ECO:0000313" key="4">
    <source>
        <dbReference type="Proteomes" id="UP000324767"/>
    </source>
</evidence>
<protein>
    <submittedName>
        <fullName evidence="3">Uncharacterized protein</fullName>
    </submittedName>
</protein>
<dbReference type="AlphaFoldDB" id="A0A5M8PG60"/>
<feature type="compositionally biased region" description="Polar residues" evidence="2">
    <location>
        <begin position="358"/>
        <end position="373"/>
    </location>
</feature>